<gene>
    <name evidence="3" type="ORF">B0T19DRAFT_58046</name>
</gene>
<evidence type="ECO:0000313" key="3">
    <source>
        <dbReference type="EMBL" id="KAK3337002.1"/>
    </source>
</evidence>
<feature type="region of interest" description="Disordered" evidence="2">
    <location>
        <begin position="280"/>
        <end position="352"/>
    </location>
</feature>
<organism evidence="3 4">
    <name type="scientific">Cercophora scortea</name>
    <dbReference type="NCBI Taxonomy" id="314031"/>
    <lineage>
        <taxon>Eukaryota</taxon>
        <taxon>Fungi</taxon>
        <taxon>Dikarya</taxon>
        <taxon>Ascomycota</taxon>
        <taxon>Pezizomycotina</taxon>
        <taxon>Sordariomycetes</taxon>
        <taxon>Sordariomycetidae</taxon>
        <taxon>Sordariales</taxon>
        <taxon>Lasiosphaeriaceae</taxon>
        <taxon>Cercophora</taxon>
    </lineage>
</organism>
<evidence type="ECO:0000313" key="4">
    <source>
        <dbReference type="Proteomes" id="UP001286456"/>
    </source>
</evidence>
<reference evidence="3" key="1">
    <citation type="journal article" date="2023" name="Mol. Phylogenet. Evol.">
        <title>Genome-scale phylogeny and comparative genomics of the fungal order Sordariales.</title>
        <authorList>
            <person name="Hensen N."/>
            <person name="Bonometti L."/>
            <person name="Westerberg I."/>
            <person name="Brannstrom I.O."/>
            <person name="Guillou S."/>
            <person name="Cros-Aarteil S."/>
            <person name="Calhoun S."/>
            <person name="Haridas S."/>
            <person name="Kuo A."/>
            <person name="Mondo S."/>
            <person name="Pangilinan J."/>
            <person name="Riley R."/>
            <person name="LaButti K."/>
            <person name="Andreopoulos B."/>
            <person name="Lipzen A."/>
            <person name="Chen C."/>
            <person name="Yan M."/>
            <person name="Daum C."/>
            <person name="Ng V."/>
            <person name="Clum A."/>
            <person name="Steindorff A."/>
            <person name="Ohm R.A."/>
            <person name="Martin F."/>
            <person name="Silar P."/>
            <person name="Natvig D.O."/>
            <person name="Lalanne C."/>
            <person name="Gautier V."/>
            <person name="Ament-Velasquez S.L."/>
            <person name="Kruys A."/>
            <person name="Hutchinson M.I."/>
            <person name="Powell A.J."/>
            <person name="Barry K."/>
            <person name="Miller A.N."/>
            <person name="Grigoriev I.V."/>
            <person name="Debuchy R."/>
            <person name="Gladieux P."/>
            <person name="Hiltunen Thoren M."/>
            <person name="Johannesson H."/>
        </authorList>
    </citation>
    <scope>NUCLEOTIDE SEQUENCE</scope>
    <source>
        <strain evidence="3">SMH4131-1</strain>
    </source>
</reference>
<feature type="compositionally biased region" description="Low complexity" evidence="2">
    <location>
        <begin position="116"/>
        <end position="126"/>
    </location>
</feature>
<feature type="region of interest" description="Disordered" evidence="2">
    <location>
        <begin position="113"/>
        <end position="181"/>
    </location>
</feature>
<feature type="compositionally biased region" description="Low complexity" evidence="2">
    <location>
        <begin position="137"/>
        <end position="149"/>
    </location>
</feature>
<feature type="compositionally biased region" description="Low complexity" evidence="2">
    <location>
        <begin position="336"/>
        <end position="352"/>
    </location>
</feature>
<feature type="compositionally biased region" description="Low complexity" evidence="2">
    <location>
        <begin position="299"/>
        <end position="314"/>
    </location>
</feature>
<feature type="region of interest" description="Disordered" evidence="2">
    <location>
        <begin position="386"/>
        <end position="435"/>
    </location>
</feature>
<feature type="region of interest" description="Disordered" evidence="2">
    <location>
        <begin position="572"/>
        <end position="631"/>
    </location>
</feature>
<evidence type="ECO:0000256" key="1">
    <source>
        <dbReference type="SAM" id="Coils"/>
    </source>
</evidence>
<protein>
    <submittedName>
        <fullName evidence="3">Uncharacterized protein</fullName>
    </submittedName>
</protein>
<sequence length="645" mass="68901">MSAVARLPTESFWPSGSIESDLYLPLNLVGSESSSVISPLALPRGGVGYFDLSASNKSASRLTSATRQSSKIAAHGSLRGTHVYSPLSPGTRGPAASQQAQFLSPHLRPLTRDMQRQVQQQRSSSVPPNHHRVTRNSFTSPPASTPPTSGLYTNGVGAVPNGATPPINPHSAGHPRTTSADALSAPSHAQMIRRLVQQNGRIREAWEAERKYLEANRERAEEVYKEERALMEEERVEWEAEKVELLQEIVRLQQQVSGLEGNTRRSRGASFANTKVAYVPGHSLRGGGGWEASPESMRSSQSSQGNQQNIVNGNAVSHPQQLPERGPFSPVQLPTSSSLDPSSLGSLAASGSPSFGSFPDLSGSLEVDEGPIPVVDVQEIHPELEGIPIKANNIQKSTFTDRPSQNGSKTSSRASSPPTDPARPRVSPRGSKEQTLQVLAAHESDRLTMHAGHTPSHSLSVLPTMSSSGTTTASSSGDSTPKIHQGDGTNGQGLATIPEVVSTFEDCATEPFPPAPTGGEQVTDDGPALMHQPTKDRELKGPLMLRNMPVHDEVFFQRLSDKLEEVSKDSNAALPAVLKDTSCSDEVVEQPKTTEAQPDALEAGSNHSDAGKGGDSPKSGDEQELEIPLKIKKSFNFGAPFGEFR</sequence>
<comment type="caution">
    <text evidence="3">The sequence shown here is derived from an EMBL/GenBank/DDBJ whole genome shotgun (WGS) entry which is preliminary data.</text>
</comment>
<dbReference type="EMBL" id="JAUEPO010000001">
    <property type="protein sequence ID" value="KAK3337002.1"/>
    <property type="molecule type" value="Genomic_DNA"/>
</dbReference>
<dbReference type="Proteomes" id="UP001286456">
    <property type="component" value="Unassembled WGS sequence"/>
</dbReference>
<accession>A0AAE0J5P9</accession>
<name>A0AAE0J5P9_9PEZI</name>
<dbReference type="AlphaFoldDB" id="A0AAE0J5P9"/>
<evidence type="ECO:0000256" key="2">
    <source>
        <dbReference type="SAM" id="MobiDB-lite"/>
    </source>
</evidence>
<reference evidence="3" key="2">
    <citation type="submission" date="2023-06" db="EMBL/GenBank/DDBJ databases">
        <authorList>
            <consortium name="Lawrence Berkeley National Laboratory"/>
            <person name="Haridas S."/>
            <person name="Hensen N."/>
            <person name="Bonometti L."/>
            <person name="Westerberg I."/>
            <person name="Brannstrom I.O."/>
            <person name="Guillou S."/>
            <person name="Cros-Aarteil S."/>
            <person name="Calhoun S."/>
            <person name="Kuo A."/>
            <person name="Mondo S."/>
            <person name="Pangilinan J."/>
            <person name="Riley R."/>
            <person name="Labutti K."/>
            <person name="Andreopoulos B."/>
            <person name="Lipzen A."/>
            <person name="Chen C."/>
            <person name="Yanf M."/>
            <person name="Daum C."/>
            <person name="Ng V."/>
            <person name="Clum A."/>
            <person name="Steindorff A."/>
            <person name="Ohm R."/>
            <person name="Martin F."/>
            <person name="Silar P."/>
            <person name="Natvig D."/>
            <person name="Lalanne C."/>
            <person name="Gautier V."/>
            <person name="Ament-Velasquez S.L."/>
            <person name="Kruys A."/>
            <person name="Hutchinson M.I."/>
            <person name="Powell A.J."/>
            <person name="Barry K."/>
            <person name="Miller A.N."/>
            <person name="Grigoriev I.V."/>
            <person name="Debuchy R."/>
            <person name="Gladieux P."/>
            <person name="Thoren M.H."/>
            <person name="Johannesson H."/>
        </authorList>
    </citation>
    <scope>NUCLEOTIDE SEQUENCE</scope>
    <source>
        <strain evidence="3">SMH4131-1</strain>
    </source>
</reference>
<feature type="coiled-coil region" evidence="1">
    <location>
        <begin position="203"/>
        <end position="262"/>
    </location>
</feature>
<keyword evidence="1" id="KW-0175">Coiled coil</keyword>
<proteinExistence type="predicted"/>
<feature type="compositionally biased region" description="Polar residues" evidence="2">
    <location>
        <begin position="392"/>
        <end position="417"/>
    </location>
</feature>
<keyword evidence="4" id="KW-1185">Reference proteome</keyword>
<feature type="region of interest" description="Disordered" evidence="2">
    <location>
        <begin position="511"/>
        <end position="541"/>
    </location>
</feature>
<feature type="compositionally biased region" description="Low complexity" evidence="2">
    <location>
        <begin position="464"/>
        <end position="480"/>
    </location>
</feature>
<feature type="region of interest" description="Disordered" evidence="2">
    <location>
        <begin position="450"/>
        <end position="493"/>
    </location>
</feature>